<keyword evidence="2" id="KW-1133">Transmembrane helix</keyword>
<feature type="region of interest" description="Disordered" evidence="1">
    <location>
        <begin position="220"/>
        <end position="258"/>
    </location>
</feature>
<proteinExistence type="predicted"/>
<keyword evidence="5" id="KW-1185">Reference proteome</keyword>
<feature type="compositionally biased region" description="Basic and acidic residues" evidence="1">
    <location>
        <begin position="124"/>
        <end position="136"/>
    </location>
</feature>
<feature type="compositionally biased region" description="Basic residues" evidence="1">
    <location>
        <begin position="173"/>
        <end position="186"/>
    </location>
</feature>
<feature type="compositionally biased region" description="Basic and acidic residues" evidence="1">
    <location>
        <begin position="159"/>
        <end position="170"/>
    </location>
</feature>
<dbReference type="InterPro" id="IPR002509">
    <property type="entry name" value="NODB_dom"/>
</dbReference>
<comment type="caution">
    <text evidence="4">The sequence shown here is derived from an EMBL/GenBank/DDBJ whole genome shotgun (WGS) entry which is preliminary data.</text>
</comment>
<name>A0ABS6EWJ8_9FIRM</name>
<feature type="compositionally biased region" description="Acidic residues" evidence="1">
    <location>
        <begin position="68"/>
        <end position="79"/>
    </location>
</feature>
<dbReference type="Proteomes" id="UP000783588">
    <property type="component" value="Unassembled WGS sequence"/>
</dbReference>
<feature type="compositionally biased region" description="Low complexity" evidence="1">
    <location>
        <begin position="519"/>
        <end position="545"/>
    </location>
</feature>
<evidence type="ECO:0000313" key="5">
    <source>
        <dbReference type="Proteomes" id="UP000783588"/>
    </source>
</evidence>
<keyword evidence="2" id="KW-0472">Membrane</keyword>
<dbReference type="RefSeq" id="WP_216471228.1">
    <property type="nucleotide sequence ID" value="NZ_JAHLQI010000009.1"/>
</dbReference>
<feature type="compositionally biased region" description="Acidic residues" evidence="1">
    <location>
        <begin position="113"/>
        <end position="123"/>
    </location>
</feature>
<protein>
    <submittedName>
        <fullName evidence="4">Polysaccharide deacetylase family protein</fullName>
    </submittedName>
</protein>
<feature type="domain" description="NodB homology" evidence="3">
    <location>
        <begin position="292"/>
        <end position="486"/>
    </location>
</feature>
<keyword evidence="2" id="KW-0812">Transmembrane</keyword>
<feature type="compositionally biased region" description="Polar residues" evidence="1">
    <location>
        <begin position="86"/>
        <end position="95"/>
    </location>
</feature>
<feature type="region of interest" description="Disordered" evidence="1">
    <location>
        <begin position="1"/>
        <end position="186"/>
    </location>
</feature>
<evidence type="ECO:0000256" key="2">
    <source>
        <dbReference type="SAM" id="Phobius"/>
    </source>
</evidence>
<evidence type="ECO:0000313" key="4">
    <source>
        <dbReference type="EMBL" id="MBU5491486.1"/>
    </source>
</evidence>
<dbReference type="PANTHER" id="PTHR10587">
    <property type="entry name" value="GLYCOSYL TRANSFERASE-RELATED"/>
    <property type="match status" value="1"/>
</dbReference>
<dbReference type="PROSITE" id="PS51677">
    <property type="entry name" value="NODB"/>
    <property type="match status" value="1"/>
</dbReference>
<feature type="compositionally biased region" description="Basic and acidic residues" evidence="1">
    <location>
        <begin position="98"/>
        <end position="112"/>
    </location>
</feature>
<dbReference type="InterPro" id="IPR050248">
    <property type="entry name" value="Polysacc_deacetylase_ArnD"/>
</dbReference>
<dbReference type="CDD" id="cd10944">
    <property type="entry name" value="CE4_SmPgdA_like"/>
    <property type="match status" value="1"/>
</dbReference>
<accession>A0ABS6EWJ8</accession>
<evidence type="ECO:0000259" key="3">
    <source>
        <dbReference type="PROSITE" id="PS51677"/>
    </source>
</evidence>
<dbReference type="Pfam" id="PF01522">
    <property type="entry name" value="Polysacc_deac_1"/>
    <property type="match status" value="1"/>
</dbReference>
<feature type="compositionally biased region" description="Basic and acidic residues" evidence="1">
    <location>
        <begin position="1"/>
        <end position="25"/>
    </location>
</feature>
<sequence length="545" mass="60745">MADEFETKPEEEQNKREQAKRDLADLQKLMAQVQGDSSAKSDRDTQPEPAKQEAVSVDELIDRAASEAEQDAEPEDAEQAEQAPETPSQIDGTQSDDTETKKPREEQSKPEESESTEPEASETPEEKQQAEQEQREQVLNQQKRRRQAAQAAAGTPIELDLRKKTAEKTQKQQPHKTHKTHKDARLARKRRRQLIRMGTVLVVFLVALVLIVSIVRGIAGSGKKDSGDAGKQTTSAVSKNENKKDNDTPASQQESKQYLAIKDDTTLPDYAKKYPGMYATAATTQKKLSDKKVCYLTFDDGPSDTCTPQILDILKKYHVKATFFVVTSEIDGNEKLIQRIIDEGHTLCIHANEHEYKKIYASPEAYLEDFAAAYDKIYALTGYKVQGFRFPGGSNGQLNHYGNYDAIIKEMTRRGFEYYDWNAYDHDAEGGSYSASQLAQYAVHEVSISSRNDVILLMHDTYGKENTVKALPSIIEGIQKEGIECLPITKTTRPVHFSVNENTPAEYTEETSSEDSAKSSDSSSKSGKSSESSAKSSSSKSKTKN</sequence>
<reference evidence="4 5" key="1">
    <citation type="submission" date="2021-06" db="EMBL/GenBank/DDBJ databases">
        <authorList>
            <person name="Sun Q."/>
            <person name="Li D."/>
        </authorList>
    </citation>
    <scope>NUCLEOTIDE SEQUENCE [LARGE SCALE GENOMIC DNA]</scope>
    <source>
        <strain evidence="4 5">MSJd-7</strain>
    </source>
</reference>
<evidence type="ECO:0000256" key="1">
    <source>
        <dbReference type="SAM" id="MobiDB-lite"/>
    </source>
</evidence>
<dbReference type="PANTHER" id="PTHR10587:SF125">
    <property type="entry name" value="POLYSACCHARIDE DEACETYLASE YHEN-RELATED"/>
    <property type="match status" value="1"/>
</dbReference>
<feature type="transmembrane region" description="Helical" evidence="2">
    <location>
        <begin position="194"/>
        <end position="215"/>
    </location>
</feature>
<organism evidence="4 5">
    <name type="scientific">Butyricicoccus intestinisimiae</name>
    <dbReference type="NCBI Taxonomy" id="2841509"/>
    <lineage>
        <taxon>Bacteria</taxon>
        <taxon>Bacillati</taxon>
        <taxon>Bacillota</taxon>
        <taxon>Clostridia</taxon>
        <taxon>Eubacteriales</taxon>
        <taxon>Butyricicoccaceae</taxon>
        <taxon>Butyricicoccus</taxon>
    </lineage>
</organism>
<dbReference type="EMBL" id="JAHLQI010000009">
    <property type="protein sequence ID" value="MBU5491486.1"/>
    <property type="molecule type" value="Genomic_DNA"/>
</dbReference>
<gene>
    <name evidence="4" type="ORF">KQI75_12825</name>
</gene>
<feature type="region of interest" description="Disordered" evidence="1">
    <location>
        <begin position="497"/>
        <end position="545"/>
    </location>
</feature>